<comment type="caution">
    <text evidence="1">The sequence shown here is derived from an EMBL/GenBank/DDBJ whole genome shotgun (WGS) entry which is preliminary data.</text>
</comment>
<protein>
    <submittedName>
        <fullName evidence="1">Helix-turn-helix domain-containing protein</fullName>
    </submittedName>
</protein>
<dbReference type="Pfam" id="PF13730">
    <property type="entry name" value="HTH_36"/>
    <property type="match status" value="1"/>
</dbReference>
<sequence length="253" mass="30264">MEEEKKNEGFLRDFKGIWIPKEIWFADDINFQEKLLWAEIDSLDGENGCNASNGYFAEFFNLSEWQISRYISDLKEKRYIWEEKFDGRQRILHSSLRVDPKADFGKTQRQLLEKPKVYNKDYNNNLFINKKINKNKLNKPNRLLQIISLYIKEIGLKPENKEQFRQIVKRNLRAAKSLIGYSDEQIKKTIEVCKNTDYLKKITLETITKYIDQVVAEEQKKGPKIIRWEQKETKDGRKVMVPIYEEENQKKVE</sequence>
<proteinExistence type="predicted"/>
<name>A0A7C3WL09_9BACT</name>
<reference evidence="1" key="1">
    <citation type="journal article" date="2020" name="mSystems">
        <title>Genome- and Community-Level Interaction Insights into Carbon Utilization and Element Cycling Functions of Hydrothermarchaeota in Hydrothermal Sediment.</title>
        <authorList>
            <person name="Zhou Z."/>
            <person name="Liu Y."/>
            <person name="Xu W."/>
            <person name="Pan J."/>
            <person name="Luo Z.H."/>
            <person name="Li M."/>
        </authorList>
    </citation>
    <scope>NUCLEOTIDE SEQUENCE [LARGE SCALE GENOMIC DNA]</scope>
    <source>
        <strain evidence="1">SpSt-751</strain>
    </source>
</reference>
<evidence type="ECO:0000313" key="1">
    <source>
        <dbReference type="EMBL" id="HGB30266.1"/>
    </source>
</evidence>
<accession>A0A7C3WL09</accession>
<dbReference type="AlphaFoldDB" id="A0A7C3WL09"/>
<organism evidence="1">
    <name type="scientific">Dictyoglomus turgidum</name>
    <dbReference type="NCBI Taxonomy" id="513050"/>
    <lineage>
        <taxon>Bacteria</taxon>
        <taxon>Pseudomonadati</taxon>
        <taxon>Dictyoglomota</taxon>
        <taxon>Dictyoglomia</taxon>
        <taxon>Dictyoglomales</taxon>
        <taxon>Dictyoglomaceae</taxon>
        <taxon>Dictyoglomus</taxon>
    </lineage>
</organism>
<gene>
    <name evidence="1" type="ORF">ENV35_00130</name>
</gene>
<dbReference type="EMBL" id="DTGA01000001">
    <property type="protein sequence ID" value="HGB30266.1"/>
    <property type="molecule type" value="Genomic_DNA"/>
</dbReference>